<accession>A0A3L8SX76</accession>
<keyword evidence="2" id="KW-1185">Reference proteome</keyword>
<name>A0A3L8SX76_CHLGU</name>
<comment type="caution">
    <text evidence="1">The sequence shown here is derived from an EMBL/GenBank/DDBJ whole genome shotgun (WGS) entry which is preliminary data.</text>
</comment>
<sequence>FFPSQLHRHSDTSAYWKTQQSCSVPGPLMPGILDIHSFRNSFEFWDLFTNHPSLSSSPDNPRDTNSFKKCISTLLELKTRIFVLKMVPDTS</sequence>
<evidence type="ECO:0000313" key="2">
    <source>
        <dbReference type="Proteomes" id="UP000276834"/>
    </source>
</evidence>
<dbReference type="Proteomes" id="UP000276834">
    <property type="component" value="Unassembled WGS sequence"/>
</dbReference>
<proteinExistence type="predicted"/>
<protein>
    <submittedName>
        <fullName evidence="1">Uncharacterized protein</fullName>
    </submittedName>
</protein>
<gene>
    <name evidence="1" type="ORF">DV515_00001289</name>
</gene>
<dbReference type="AlphaFoldDB" id="A0A3L8SX76"/>
<feature type="non-terminal residue" evidence="1">
    <location>
        <position position="1"/>
    </location>
</feature>
<reference evidence="1 2" key="1">
    <citation type="journal article" date="2018" name="Proc. R. Soc. B">
        <title>A non-coding region near Follistatin controls head colour polymorphism in the Gouldian finch.</title>
        <authorList>
            <person name="Toomey M.B."/>
            <person name="Marques C.I."/>
            <person name="Andrade P."/>
            <person name="Araujo P.M."/>
            <person name="Sabatino S."/>
            <person name="Gazda M.A."/>
            <person name="Afonso S."/>
            <person name="Lopes R.J."/>
            <person name="Corbo J.C."/>
            <person name="Carneiro M."/>
        </authorList>
    </citation>
    <scope>NUCLEOTIDE SEQUENCE [LARGE SCALE GENOMIC DNA]</scope>
    <source>
        <strain evidence="1">Red01</strain>
        <tissue evidence="1">Muscle</tissue>
    </source>
</reference>
<evidence type="ECO:0000313" key="1">
    <source>
        <dbReference type="EMBL" id="RLW11193.1"/>
    </source>
</evidence>
<dbReference type="EMBL" id="QUSF01000003">
    <property type="protein sequence ID" value="RLW11193.1"/>
    <property type="molecule type" value="Genomic_DNA"/>
</dbReference>
<organism evidence="1 2">
    <name type="scientific">Chloebia gouldiae</name>
    <name type="common">Gouldian finch</name>
    <name type="synonym">Erythrura gouldiae</name>
    <dbReference type="NCBI Taxonomy" id="44316"/>
    <lineage>
        <taxon>Eukaryota</taxon>
        <taxon>Metazoa</taxon>
        <taxon>Chordata</taxon>
        <taxon>Craniata</taxon>
        <taxon>Vertebrata</taxon>
        <taxon>Euteleostomi</taxon>
        <taxon>Archelosauria</taxon>
        <taxon>Archosauria</taxon>
        <taxon>Dinosauria</taxon>
        <taxon>Saurischia</taxon>
        <taxon>Theropoda</taxon>
        <taxon>Coelurosauria</taxon>
        <taxon>Aves</taxon>
        <taxon>Neognathae</taxon>
        <taxon>Neoaves</taxon>
        <taxon>Telluraves</taxon>
        <taxon>Australaves</taxon>
        <taxon>Passeriformes</taxon>
        <taxon>Passeroidea</taxon>
        <taxon>Passeridae</taxon>
        <taxon>Chloebia</taxon>
    </lineage>
</organism>